<evidence type="ECO:0008006" key="4">
    <source>
        <dbReference type="Google" id="ProtNLM"/>
    </source>
</evidence>
<dbReference type="AlphaFoldDB" id="A0A7G7WBQ5"/>
<name>A0A7G7WBQ5_9BACT</name>
<feature type="transmembrane region" description="Helical" evidence="1">
    <location>
        <begin position="72"/>
        <end position="90"/>
    </location>
</feature>
<feature type="transmembrane region" description="Helical" evidence="1">
    <location>
        <begin position="102"/>
        <end position="122"/>
    </location>
</feature>
<keyword evidence="3" id="KW-1185">Reference proteome</keyword>
<keyword evidence="1" id="KW-0812">Transmembrane</keyword>
<evidence type="ECO:0000313" key="3">
    <source>
        <dbReference type="Proteomes" id="UP000515489"/>
    </source>
</evidence>
<proteinExistence type="predicted"/>
<dbReference type="RefSeq" id="WP_185889674.1">
    <property type="nucleotide sequence ID" value="NZ_CP060202.1"/>
</dbReference>
<keyword evidence="1" id="KW-1133">Transmembrane helix</keyword>
<evidence type="ECO:0000256" key="1">
    <source>
        <dbReference type="SAM" id="Phobius"/>
    </source>
</evidence>
<accession>A0A7G7WBQ5</accession>
<dbReference type="KEGG" id="hsk:H4317_08390"/>
<dbReference type="Proteomes" id="UP000515489">
    <property type="component" value="Chromosome"/>
</dbReference>
<evidence type="ECO:0000313" key="2">
    <source>
        <dbReference type="EMBL" id="QNH63798.1"/>
    </source>
</evidence>
<dbReference type="EMBL" id="CP060202">
    <property type="protein sequence ID" value="QNH63798.1"/>
    <property type="molecule type" value="Genomic_DNA"/>
</dbReference>
<sequence>MKRWPAELRHPLFLVGTVLYLVSAAHKRQWLGPWPLWPHAFTAYLADTLTLPLELTLLLWLMRRFYFRNPAFVLPTSWIFSTWVVMAVWFEGILPRFDSRATADPLDVVAYAVGGLIFWHWLNRPAAH</sequence>
<feature type="transmembrane region" description="Helical" evidence="1">
    <location>
        <begin position="40"/>
        <end position="60"/>
    </location>
</feature>
<gene>
    <name evidence="2" type="ORF">H4317_08390</name>
</gene>
<keyword evidence="1" id="KW-0472">Membrane</keyword>
<protein>
    <recommendedName>
        <fullName evidence="4">Magnesium citrate secondary transporter</fullName>
    </recommendedName>
</protein>
<reference evidence="2 3" key="1">
    <citation type="submission" date="2020-08" db="EMBL/GenBank/DDBJ databases">
        <title>Hymenobacter sp. S2-20-2 genome sequencing.</title>
        <authorList>
            <person name="Jin L."/>
        </authorList>
    </citation>
    <scope>NUCLEOTIDE SEQUENCE [LARGE SCALE GENOMIC DNA]</scope>
    <source>
        <strain evidence="2 3">S2-20-2</strain>
    </source>
</reference>
<organism evidence="2 3">
    <name type="scientific">Hymenobacter sediminicola</name>
    <dbReference type="NCBI Taxonomy" id="2761579"/>
    <lineage>
        <taxon>Bacteria</taxon>
        <taxon>Pseudomonadati</taxon>
        <taxon>Bacteroidota</taxon>
        <taxon>Cytophagia</taxon>
        <taxon>Cytophagales</taxon>
        <taxon>Hymenobacteraceae</taxon>
        <taxon>Hymenobacter</taxon>
    </lineage>
</organism>